<feature type="transmembrane region" description="Helical" evidence="1">
    <location>
        <begin position="92"/>
        <end position="111"/>
    </location>
</feature>
<keyword evidence="1" id="KW-1133">Transmembrane helix</keyword>
<evidence type="ECO:0008006" key="4">
    <source>
        <dbReference type="Google" id="ProtNLM"/>
    </source>
</evidence>
<feature type="transmembrane region" description="Helical" evidence="1">
    <location>
        <begin position="123"/>
        <end position="156"/>
    </location>
</feature>
<dbReference type="RefSeq" id="WP_108344812.1">
    <property type="nucleotide sequence ID" value="NZ_PYXZ01000005.1"/>
</dbReference>
<keyword evidence="3" id="KW-1185">Reference proteome</keyword>
<dbReference type="AlphaFoldDB" id="A0A2R7YW68"/>
<protein>
    <recommendedName>
        <fullName evidence="4">Glycosyltransferase RgtA/B/C/D-like domain-containing protein</fullName>
    </recommendedName>
</protein>
<keyword evidence="1" id="KW-0472">Membrane</keyword>
<evidence type="ECO:0000256" key="1">
    <source>
        <dbReference type="SAM" id="Phobius"/>
    </source>
</evidence>
<comment type="caution">
    <text evidence="2">The sequence shown here is derived from an EMBL/GenBank/DDBJ whole genome shotgun (WGS) entry which is preliminary data.</text>
</comment>
<keyword evidence="1" id="KW-0812">Transmembrane</keyword>
<reference evidence="2 3" key="1">
    <citation type="submission" date="2018-03" db="EMBL/GenBank/DDBJ databases">
        <authorList>
            <person name="Keele B.F."/>
        </authorList>
    </citation>
    <scope>NUCLEOTIDE SEQUENCE [LARGE SCALE GENOMIC DNA]</scope>
    <source>
        <strain evidence="2 3">IB-3</strain>
    </source>
</reference>
<feature type="transmembrane region" description="Helical" evidence="1">
    <location>
        <begin position="21"/>
        <end position="45"/>
    </location>
</feature>
<name>A0A2R7YW68_9ACTN</name>
<dbReference type="Proteomes" id="UP000244867">
    <property type="component" value="Unassembled WGS sequence"/>
</dbReference>
<accession>A0A2R7YW68</accession>
<organism evidence="2 3">
    <name type="scientific">Nocardioides currus</name>
    <dbReference type="NCBI Taxonomy" id="2133958"/>
    <lineage>
        <taxon>Bacteria</taxon>
        <taxon>Bacillati</taxon>
        <taxon>Actinomycetota</taxon>
        <taxon>Actinomycetes</taxon>
        <taxon>Propionibacteriales</taxon>
        <taxon>Nocardioidaceae</taxon>
        <taxon>Nocardioides</taxon>
    </lineage>
</organism>
<feature type="transmembrane region" description="Helical" evidence="1">
    <location>
        <begin position="255"/>
        <end position="272"/>
    </location>
</feature>
<gene>
    <name evidence="2" type="ORF">C7S10_12730</name>
</gene>
<dbReference type="OrthoDB" id="9786218at2"/>
<evidence type="ECO:0000313" key="2">
    <source>
        <dbReference type="EMBL" id="PUA80618.1"/>
    </source>
</evidence>
<dbReference type="EMBL" id="PYXZ01000005">
    <property type="protein sequence ID" value="PUA80618.1"/>
    <property type="molecule type" value="Genomic_DNA"/>
</dbReference>
<feature type="transmembrane region" description="Helical" evidence="1">
    <location>
        <begin position="284"/>
        <end position="307"/>
    </location>
</feature>
<sequence length="466" mass="48659">MTQHGPGAPEDLDRSWGAVGVSLLTAAFVLALLALVGADLLWLVALGDDVRRTGSVPDGVPFAVAPSDGWPPVLLVAEVVLSVLHGPGLSALLLWHFLTVLATLAVVAVDARRRGASDRSTALALGALLLGGISVFAVVRLQTFSLLPFALVLLLVRSQHVRPGRGIWWAPVLVAVWGNLHGSVLLGVCVVGAYLLLSRLSRRPAETILVGLATLAALFVNPATWRTGEYYLGVMQNEAAAQGEGLWAAPNLSDPFDLLMIAAAVVLGAFALRRRLPLWEYVALAGLLVATVVAARNGIWLLLLLTAPAAAGRAPSRTATPGDPDVPPALGRPSARATVVCLVGAVAAGALLLQRTHALSEDDERFAAQVAQAAPGQVVLAPEPVVESLAVHGTKVWLSNPLDAFEPADQRAYLDFMAGRPGMATAVAASGAVLVREGSAADERMAGLSDFDVTELDGSWLIYVRT</sequence>
<proteinExistence type="predicted"/>
<evidence type="ECO:0000313" key="3">
    <source>
        <dbReference type="Proteomes" id="UP000244867"/>
    </source>
</evidence>
<feature type="transmembrane region" description="Helical" evidence="1">
    <location>
        <begin position="208"/>
        <end position="225"/>
    </location>
</feature>
<feature type="transmembrane region" description="Helical" evidence="1">
    <location>
        <begin position="168"/>
        <end position="196"/>
    </location>
</feature>